<gene>
    <name evidence="2" type="ORF">SAMN05660297_03032</name>
</gene>
<sequence length="318" mass="33815">MFHGYYNQSTCPPGTIPYIIRAGDTYFGLAARFNTTVQAMIAANPTVNPDMLMIGQQICIPVTAPPPPTTCPEGTTPYTIRAGDTFYNIARRLNISLDALVAANPGVDPDRLFIGQVICIPAAPPPTTCPVGTTPYTIRAGDTFYNIARRLNISLDALIAANPGVDPDRLFIGQVICVPGVTPPPTPVCPTLRRGSRGDSVRKLQQLLADAGFDPGPVDGIFGPRTEEAVRAFQRNKGLTVDGIVGVATWTALGVDCAAPPPPTTCPTGTTAYTIRSGDTFYNLATRYNTTVDAIRRANPTVDPDNLQIGQVICIPTT</sequence>
<dbReference type="PANTHER" id="PTHR33734:SF22">
    <property type="entry name" value="MEMBRANE-BOUND LYTIC MUREIN TRANSGLYCOSYLASE D"/>
    <property type="match status" value="1"/>
</dbReference>
<accession>A0A1I0G1V4</accession>
<reference evidence="2 3" key="1">
    <citation type="submission" date="2016-10" db="EMBL/GenBank/DDBJ databases">
        <authorList>
            <person name="de Groot N.N."/>
        </authorList>
    </citation>
    <scope>NUCLEOTIDE SEQUENCE [LARGE SCALE GENOMIC DNA]</scope>
    <source>
        <strain evidence="2 3">DSM 18979</strain>
    </source>
</reference>
<dbReference type="SUPFAM" id="SSF54106">
    <property type="entry name" value="LysM domain"/>
    <property type="match status" value="4"/>
</dbReference>
<dbReference type="EMBL" id="FOHU01000017">
    <property type="protein sequence ID" value="SET64653.1"/>
    <property type="molecule type" value="Genomic_DNA"/>
</dbReference>
<dbReference type="OrthoDB" id="9811296at2"/>
<dbReference type="Gene3D" id="1.10.101.10">
    <property type="entry name" value="PGBD-like superfamily/PGBD"/>
    <property type="match status" value="1"/>
</dbReference>
<dbReference type="Proteomes" id="UP000199568">
    <property type="component" value="Unassembled WGS sequence"/>
</dbReference>
<dbReference type="SMART" id="SM00257">
    <property type="entry name" value="LysM"/>
    <property type="match status" value="4"/>
</dbReference>
<feature type="domain" description="LysM" evidence="1">
    <location>
        <begin position="76"/>
        <end position="120"/>
    </location>
</feature>
<dbReference type="InterPro" id="IPR002477">
    <property type="entry name" value="Peptidoglycan-bd-like"/>
</dbReference>
<dbReference type="PROSITE" id="PS51782">
    <property type="entry name" value="LYSM"/>
    <property type="match status" value="4"/>
</dbReference>
<organism evidence="2 3">
    <name type="scientific">Natronincola peptidivorans</name>
    <dbReference type="NCBI Taxonomy" id="426128"/>
    <lineage>
        <taxon>Bacteria</taxon>
        <taxon>Bacillati</taxon>
        <taxon>Bacillota</taxon>
        <taxon>Clostridia</taxon>
        <taxon>Peptostreptococcales</taxon>
        <taxon>Natronincolaceae</taxon>
        <taxon>Natronincola</taxon>
    </lineage>
</organism>
<dbReference type="PANTHER" id="PTHR33734">
    <property type="entry name" value="LYSM DOMAIN-CONTAINING GPI-ANCHORED PROTEIN 2"/>
    <property type="match status" value="1"/>
</dbReference>
<dbReference type="InterPro" id="IPR036779">
    <property type="entry name" value="LysM_dom_sf"/>
</dbReference>
<evidence type="ECO:0000313" key="2">
    <source>
        <dbReference type="EMBL" id="SET64653.1"/>
    </source>
</evidence>
<dbReference type="STRING" id="426128.SAMN05660297_03032"/>
<name>A0A1I0G1V4_9FIRM</name>
<proteinExistence type="predicted"/>
<evidence type="ECO:0000313" key="3">
    <source>
        <dbReference type="Proteomes" id="UP000199568"/>
    </source>
</evidence>
<dbReference type="InterPro" id="IPR036365">
    <property type="entry name" value="PGBD-like_sf"/>
</dbReference>
<dbReference type="SUPFAM" id="SSF47090">
    <property type="entry name" value="PGBD-like"/>
    <property type="match status" value="1"/>
</dbReference>
<dbReference type="CDD" id="cd00118">
    <property type="entry name" value="LysM"/>
    <property type="match status" value="4"/>
</dbReference>
<feature type="domain" description="LysM" evidence="1">
    <location>
        <begin position="134"/>
        <end position="178"/>
    </location>
</feature>
<feature type="domain" description="LysM" evidence="1">
    <location>
        <begin position="271"/>
        <end position="315"/>
    </location>
</feature>
<dbReference type="InterPro" id="IPR018392">
    <property type="entry name" value="LysM"/>
</dbReference>
<keyword evidence="3" id="KW-1185">Reference proteome</keyword>
<dbReference type="Gene3D" id="3.10.350.10">
    <property type="entry name" value="LysM domain"/>
    <property type="match status" value="4"/>
</dbReference>
<protein>
    <submittedName>
        <fullName evidence="2">LysM domain-containing protein</fullName>
    </submittedName>
</protein>
<dbReference type="Pfam" id="PF01476">
    <property type="entry name" value="LysM"/>
    <property type="match status" value="4"/>
</dbReference>
<evidence type="ECO:0000259" key="1">
    <source>
        <dbReference type="PROSITE" id="PS51782"/>
    </source>
</evidence>
<dbReference type="InterPro" id="IPR036366">
    <property type="entry name" value="PGBDSf"/>
</dbReference>
<feature type="domain" description="LysM" evidence="1">
    <location>
        <begin position="16"/>
        <end position="60"/>
    </location>
</feature>
<dbReference type="RefSeq" id="WP_090445979.1">
    <property type="nucleotide sequence ID" value="NZ_FOHU01000017.1"/>
</dbReference>
<dbReference type="Pfam" id="PF01471">
    <property type="entry name" value="PG_binding_1"/>
    <property type="match status" value="1"/>
</dbReference>
<dbReference type="AlphaFoldDB" id="A0A1I0G1V4"/>